<protein>
    <submittedName>
        <fullName evidence="3 4">Monocarboxylate transporter 9</fullName>
    </submittedName>
</protein>
<dbReference type="Gene3D" id="1.20.1250.20">
    <property type="entry name" value="MFS general substrate transporter like domains"/>
    <property type="match status" value="2"/>
</dbReference>
<feature type="transmembrane region" description="Helical" evidence="1">
    <location>
        <begin position="12"/>
        <end position="33"/>
    </location>
</feature>
<keyword evidence="1" id="KW-1133">Transmembrane helix</keyword>
<proteinExistence type="predicted"/>
<feature type="transmembrane region" description="Helical" evidence="1">
    <location>
        <begin position="144"/>
        <end position="162"/>
    </location>
</feature>
<name>A0A7F5R5J2_AGRPL</name>
<gene>
    <name evidence="3 4" type="primary">LOC108737791</name>
</gene>
<organism evidence="2 4">
    <name type="scientific">Agrilus planipennis</name>
    <name type="common">Emerald ash borer</name>
    <name type="synonym">Agrilus marcopoli</name>
    <dbReference type="NCBI Taxonomy" id="224129"/>
    <lineage>
        <taxon>Eukaryota</taxon>
        <taxon>Metazoa</taxon>
        <taxon>Ecdysozoa</taxon>
        <taxon>Arthropoda</taxon>
        <taxon>Hexapoda</taxon>
        <taxon>Insecta</taxon>
        <taxon>Pterygota</taxon>
        <taxon>Neoptera</taxon>
        <taxon>Endopterygota</taxon>
        <taxon>Coleoptera</taxon>
        <taxon>Polyphaga</taxon>
        <taxon>Elateriformia</taxon>
        <taxon>Buprestoidea</taxon>
        <taxon>Buprestidae</taxon>
        <taxon>Agrilinae</taxon>
        <taxon>Agrilus</taxon>
    </lineage>
</organism>
<evidence type="ECO:0000313" key="4">
    <source>
        <dbReference type="RefSeq" id="XP_025831352.1"/>
    </source>
</evidence>
<dbReference type="OrthoDB" id="5667at2759"/>
<dbReference type="GO" id="GO:0008028">
    <property type="term" value="F:monocarboxylic acid transmembrane transporter activity"/>
    <property type="evidence" value="ECO:0007669"/>
    <property type="project" value="TreeGrafter"/>
</dbReference>
<dbReference type="PANTHER" id="PTHR11360">
    <property type="entry name" value="MONOCARBOXYLATE TRANSPORTER"/>
    <property type="match status" value="1"/>
</dbReference>
<feature type="transmembrane region" description="Helical" evidence="1">
    <location>
        <begin position="441"/>
        <end position="457"/>
    </location>
</feature>
<feature type="transmembrane region" description="Helical" evidence="1">
    <location>
        <begin position="463"/>
        <end position="489"/>
    </location>
</feature>
<keyword evidence="2" id="KW-1185">Reference proteome</keyword>
<dbReference type="AlphaFoldDB" id="A0A7F5R5J2"/>
<dbReference type="FunFam" id="1.20.1250.20:FF:000434">
    <property type="entry name" value="Blast:Monocarboxylate transporter 4"/>
    <property type="match status" value="1"/>
</dbReference>
<dbReference type="InterPro" id="IPR036259">
    <property type="entry name" value="MFS_trans_sf"/>
</dbReference>
<dbReference type="InterPro" id="IPR011701">
    <property type="entry name" value="MFS"/>
</dbReference>
<keyword evidence="1" id="KW-0812">Transmembrane</keyword>
<accession>A0A7F5R5J2</accession>
<dbReference type="PANTHER" id="PTHR11360:SF163">
    <property type="entry name" value="MONOCARBOXYLATE TRANSPORTER 9-LIKE PROTEIN"/>
    <property type="match status" value="1"/>
</dbReference>
<dbReference type="InterPro" id="IPR050327">
    <property type="entry name" value="Proton-linked_MCT"/>
</dbReference>
<evidence type="ECO:0000313" key="2">
    <source>
        <dbReference type="Proteomes" id="UP000192223"/>
    </source>
</evidence>
<feature type="transmembrane region" description="Helical" evidence="1">
    <location>
        <begin position="53"/>
        <end position="73"/>
    </location>
</feature>
<keyword evidence="1" id="KW-0472">Membrane</keyword>
<feature type="transmembrane region" description="Helical" evidence="1">
    <location>
        <begin position="168"/>
        <end position="192"/>
    </location>
</feature>
<dbReference type="Proteomes" id="UP000192223">
    <property type="component" value="Unplaced"/>
</dbReference>
<feature type="transmembrane region" description="Helical" evidence="1">
    <location>
        <begin position="85"/>
        <end position="103"/>
    </location>
</feature>
<dbReference type="GeneID" id="108737791"/>
<dbReference type="RefSeq" id="XP_025831352.1">
    <property type="nucleotide sequence ID" value="XM_025975567.1"/>
</dbReference>
<dbReference type="CDD" id="cd17352">
    <property type="entry name" value="MFS_MCT_SLC16"/>
    <property type="match status" value="1"/>
</dbReference>
<dbReference type="KEGG" id="apln:108737791"/>
<dbReference type="FunFam" id="1.20.1250.20:FF:000437">
    <property type="entry name" value="Blast:Monocarboxylate transporter 4"/>
    <property type="match status" value="1"/>
</dbReference>
<dbReference type="SUPFAM" id="SSF103473">
    <property type="entry name" value="MFS general substrate transporter"/>
    <property type="match status" value="1"/>
</dbReference>
<sequence length="569" mass="63481">MLLETKKMVPPDGGYGWIAVIGVSIVNLCTRSIEQSFGILFGDVLAEIGVATTGSAVIMSTLDALINFSGLFVGPLIRAFSYRKVSFAGAFLTALGLMMTSPARSMTHIIATYSIINGIGVGLASSATFVSLNHYFLKKRGQAVGYSMAGTAFGMFVIPHAVGFLLEMYTFSGAILILGAIALHGLVGSALLQPAKWHLVPDKVIEEEPIKEMETIKEAEEDLESDATSPTLITVTTNPDLSPKVFDERPLTRKATFPRNFSTMSFLNRRRKTSTESIYSSISTMDFTGSSFHLHLQDPVREEPKCNENGLTVPLAHGIRRNMSYPAVQTHDRENKLLKEIREREPLHFEPKKKDTVWKKIIDFLDLDLLTDPIYLNLVFGLSAFYVAEQNFKMLLPFFFNNLQYTKQDQANFLSIQAAADSSVRLIFSPIFDKFNIRKRTLFFISIFLLGISRSVLAEQTEWTMIVIVLVICGFFRGCALINFTITIAEYSSLEKLPAAFGLHMVGKGIFVVAFGPLLGYIRDKSGSYPLCLHSQTFFIMLCCFAWSIEYIVVWAKNRNKDNKKPNKS</sequence>
<evidence type="ECO:0000256" key="1">
    <source>
        <dbReference type="SAM" id="Phobius"/>
    </source>
</evidence>
<dbReference type="RefSeq" id="XP_025831351.1">
    <property type="nucleotide sequence ID" value="XM_025975566.1"/>
</dbReference>
<dbReference type="Pfam" id="PF07690">
    <property type="entry name" value="MFS_1"/>
    <property type="match status" value="2"/>
</dbReference>
<feature type="transmembrane region" description="Helical" evidence="1">
    <location>
        <begin position="537"/>
        <end position="556"/>
    </location>
</feature>
<feature type="transmembrane region" description="Helical" evidence="1">
    <location>
        <begin position="109"/>
        <end position="132"/>
    </location>
</feature>
<feature type="transmembrane region" description="Helical" evidence="1">
    <location>
        <begin position="501"/>
        <end position="522"/>
    </location>
</feature>
<evidence type="ECO:0000313" key="3">
    <source>
        <dbReference type="RefSeq" id="XP_025831351.1"/>
    </source>
</evidence>
<reference evidence="3 4" key="1">
    <citation type="submission" date="2025-04" db="UniProtKB">
        <authorList>
            <consortium name="RefSeq"/>
        </authorList>
    </citation>
    <scope>IDENTIFICATION</scope>
    <source>
        <tissue evidence="3 4">Entire body</tissue>
    </source>
</reference>